<keyword evidence="9" id="KW-0812">Transmembrane</keyword>
<dbReference type="InterPro" id="IPR002933">
    <property type="entry name" value="Peptidase_M20"/>
</dbReference>
<keyword evidence="9" id="KW-0472">Membrane</keyword>
<evidence type="ECO:0000256" key="5">
    <source>
        <dbReference type="ARBA" id="ARBA00022833"/>
    </source>
</evidence>
<dbReference type="Gene3D" id="3.30.70.360">
    <property type="match status" value="1"/>
</dbReference>
<dbReference type="PIRSF" id="PIRSF037217">
    <property type="entry name" value="Carboxypeptidase_S"/>
    <property type="match status" value="1"/>
</dbReference>
<feature type="binding site" evidence="7">
    <location>
        <position position="246"/>
    </location>
    <ligand>
        <name>Zn(2+)</name>
        <dbReference type="ChEBI" id="CHEBI:29105"/>
        <label>1</label>
    </ligand>
</feature>
<protein>
    <recommendedName>
        <fullName evidence="10">Peptidase M20 dimerisation domain-containing protein</fullName>
    </recommendedName>
</protein>
<dbReference type="Pfam" id="PF07687">
    <property type="entry name" value="M20_dimer"/>
    <property type="match status" value="1"/>
</dbReference>
<keyword evidence="12" id="KW-1185">Reference proteome</keyword>
<dbReference type="AlphaFoldDB" id="A0AAD6ZHV4"/>
<organism evidence="11 12">
    <name type="scientific">Mycena albidolilacea</name>
    <dbReference type="NCBI Taxonomy" id="1033008"/>
    <lineage>
        <taxon>Eukaryota</taxon>
        <taxon>Fungi</taxon>
        <taxon>Dikarya</taxon>
        <taxon>Basidiomycota</taxon>
        <taxon>Agaricomycotina</taxon>
        <taxon>Agaricomycetes</taxon>
        <taxon>Agaricomycetidae</taxon>
        <taxon>Agaricales</taxon>
        <taxon>Marasmiineae</taxon>
        <taxon>Mycenaceae</taxon>
        <taxon>Mycena</taxon>
    </lineage>
</organism>
<dbReference type="GO" id="GO:0046872">
    <property type="term" value="F:metal ion binding"/>
    <property type="evidence" value="ECO:0007669"/>
    <property type="project" value="UniProtKB-KW"/>
</dbReference>
<evidence type="ECO:0000256" key="9">
    <source>
        <dbReference type="SAM" id="Phobius"/>
    </source>
</evidence>
<feature type="domain" description="Peptidase M20 dimerisation" evidence="10">
    <location>
        <begin position="293"/>
        <end position="442"/>
    </location>
</feature>
<dbReference type="InterPro" id="IPR011650">
    <property type="entry name" value="Peptidase_M20_dimer"/>
</dbReference>
<dbReference type="Proteomes" id="UP001218218">
    <property type="component" value="Unassembled WGS sequence"/>
</dbReference>
<evidence type="ECO:0000256" key="4">
    <source>
        <dbReference type="ARBA" id="ARBA00022801"/>
    </source>
</evidence>
<feature type="binding site" evidence="7">
    <location>
        <position position="211"/>
    </location>
    <ligand>
        <name>Zn(2+)</name>
        <dbReference type="ChEBI" id="CHEBI:29105"/>
        <label>2</label>
    </ligand>
</feature>
<keyword evidence="4" id="KW-0378">Hydrolase</keyword>
<keyword evidence="2" id="KW-0645">Protease</keyword>
<name>A0AAD6ZHV4_9AGAR</name>
<dbReference type="GO" id="GO:0004181">
    <property type="term" value="F:metallocarboxypeptidase activity"/>
    <property type="evidence" value="ECO:0007669"/>
    <property type="project" value="InterPro"/>
</dbReference>
<dbReference type="PANTHER" id="PTHR45962">
    <property type="entry name" value="N-FATTY-ACYL-AMINO ACID SYNTHASE/HYDROLASE PM20D1"/>
    <property type="match status" value="1"/>
</dbReference>
<dbReference type="PANTHER" id="PTHR45962:SF1">
    <property type="entry name" value="N-FATTY-ACYL-AMINO ACID SYNTHASE_HYDROLASE PM20D1"/>
    <property type="match status" value="1"/>
</dbReference>
<evidence type="ECO:0000256" key="2">
    <source>
        <dbReference type="ARBA" id="ARBA00022670"/>
    </source>
</evidence>
<dbReference type="InterPro" id="IPR047177">
    <property type="entry name" value="Pept_M20A"/>
</dbReference>
<feature type="binding site" evidence="7">
    <location>
        <position position="176"/>
    </location>
    <ligand>
        <name>Zn(2+)</name>
        <dbReference type="ChEBI" id="CHEBI:29105"/>
        <label>2</label>
    </ligand>
</feature>
<comment type="similarity">
    <text evidence="1">Belongs to the peptidase M20A family.</text>
</comment>
<feature type="binding site" evidence="7">
    <location>
        <position position="567"/>
    </location>
    <ligand>
        <name>Zn(2+)</name>
        <dbReference type="ChEBI" id="CHEBI:29105"/>
        <label>1</label>
    </ligand>
</feature>
<evidence type="ECO:0000313" key="12">
    <source>
        <dbReference type="Proteomes" id="UP001218218"/>
    </source>
</evidence>
<evidence type="ECO:0000259" key="10">
    <source>
        <dbReference type="Pfam" id="PF07687"/>
    </source>
</evidence>
<sequence>MTAEEKPYSDGLLPSTQHLVTPGKNELAPRTISRRKQYLIFVVALLSLLCLRANFAPYADVPQFAADCPQVEALVPSRSAEIYASVSDLFAEPDFKTKAVNWVAGAVQVPTEVFDAMGPVGQDPRWDVFAPFHDYLLGAFPLVHSTLSLNKVNTYGLLYEWTGSDKSLKPILLAAHQDVVPVEPSTYGEWTHPPYSGHYDGKSIWGRGSMDDKSGLIGIMSAIETLIAQGFKPTRTIVLAFGFDEEASGLQGAGALSAAMHRTYGEDLPFAFIVDEGGGFAEVYGSVIAMPSVAEKGYLDVHVEVASPGGHSSVPPPHTSIGILAALLVKYEDNPSRAELSRDSVPYMLFQCLAAHGPQMPKELKHLVRRSIHSDKALNTLRDVLVEDREIRSLIGTTQAIDMIQGGVKSNALPEQAWALVNHRISTESSVAEAMAHDTALLADLATKFNLSYTAFGKTLSPPGAPALGTLTLKDGLVIGTSLEPAPVSPIAGEGSEAYQLLSGTIKATYATHRGLDVAGAGGDAIAVAPSMSTGNTDTRYYWKLSRSIFRYNHNNVIEYTDMAGVHTVNERWIADGQLEMIRFFATLILNADESTAI</sequence>
<dbReference type="EMBL" id="JARIHO010000048">
    <property type="protein sequence ID" value="KAJ7323042.1"/>
    <property type="molecule type" value="Genomic_DNA"/>
</dbReference>
<evidence type="ECO:0000256" key="6">
    <source>
        <dbReference type="PIRSR" id="PIRSR037217-1"/>
    </source>
</evidence>
<feature type="active site" evidence="6">
    <location>
        <position position="178"/>
    </location>
</feature>
<dbReference type="GO" id="GO:0000328">
    <property type="term" value="C:fungal-type vacuole lumen"/>
    <property type="evidence" value="ECO:0007669"/>
    <property type="project" value="TreeGrafter"/>
</dbReference>
<feature type="transmembrane region" description="Helical" evidence="9">
    <location>
        <begin position="38"/>
        <end position="59"/>
    </location>
</feature>
<dbReference type="InterPro" id="IPR017141">
    <property type="entry name" value="Pept_M20_carboxypep"/>
</dbReference>
<dbReference type="InterPro" id="IPR036264">
    <property type="entry name" value="Bact_exopeptidase_dim_dom"/>
</dbReference>
<dbReference type="InterPro" id="IPR001261">
    <property type="entry name" value="ArgE/DapE_CS"/>
</dbReference>
<feature type="binding site" evidence="7">
    <location>
        <position position="275"/>
    </location>
    <ligand>
        <name>Zn(2+)</name>
        <dbReference type="ChEBI" id="CHEBI:29105"/>
        <label>2</label>
    </ligand>
</feature>
<evidence type="ECO:0000256" key="7">
    <source>
        <dbReference type="PIRSR" id="PIRSR037217-2"/>
    </source>
</evidence>
<dbReference type="PROSITE" id="PS00758">
    <property type="entry name" value="ARGE_DAPE_CPG2_1"/>
    <property type="match status" value="1"/>
</dbReference>
<dbReference type="SUPFAM" id="SSF55031">
    <property type="entry name" value="Bacterial exopeptidase dimerisation domain"/>
    <property type="match status" value="1"/>
</dbReference>
<proteinExistence type="inferred from homology"/>
<dbReference type="GO" id="GO:0051603">
    <property type="term" value="P:proteolysis involved in protein catabolic process"/>
    <property type="evidence" value="ECO:0007669"/>
    <property type="project" value="TreeGrafter"/>
</dbReference>
<dbReference type="SUPFAM" id="SSF53187">
    <property type="entry name" value="Zn-dependent exopeptidases"/>
    <property type="match status" value="1"/>
</dbReference>
<evidence type="ECO:0000256" key="8">
    <source>
        <dbReference type="SAM" id="MobiDB-lite"/>
    </source>
</evidence>
<feature type="active site" description="Proton acceptor" evidence="6">
    <location>
        <position position="245"/>
    </location>
</feature>
<dbReference type="CDD" id="cd05674">
    <property type="entry name" value="M20_yscS"/>
    <property type="match status" value="1"/>
</dbReference>
<evidence type="ECO:0000256" key="3">
    <source>
        <dbReference type="ARBA" id="ARBA00022723"/>
    </source>
</evidence>
<gene>
    <name evidence="11" type="ORF">DFH08DRAFT_888612</name>
</gene>
<evidence type="ECO:0000313" key="11">
    <source>
        <dbReference type="EMBL" id="KAJ7323042.1"/>
    </source>
</evidence>
<comment type="caution">
    <text evidence="11">The sequence shown here is derived from an EMBL/GenBank/DDBJ whole genome shotgun (WGS) entry which is preliminary data.</text>
</comment>
<feature type="binding site" evidence="7">
    <location>
        <position position="211"/>
    </location>
    <ligand>
        <name>Zn(2+)</name>
        <dbReference type="ChEBI" id="CHEBI:29105"/>
        <label>1</label>
    </ligand>
</feature>
<dbReference type="Gene3D" id="3.40.630.10">
    <property type="entry name" value="Zn peptidases"/>
    <property type="match status" value="1"/>
</dbReference>
<feature type="region of interest" description="Disordered" evidence="8">
    <location>
        <begin position="1"/>
        <end position="22"/>
    </location>
</feature>
<keyword evidence="3 7" id="KW-0479">Metal-binding</keyword>
<reference evidence="11" key="1">
    <citation type="submission" date="2023-03" db="EMBL/GenBank/DDBJ databases">
        <title>Massive genome expansion in bonnet fungi (Mycena s.s.) driven by repeated elements and novel gene families across ecological guilds.</title>
        <authorList>
            <consortium name="Lawrence Berkeley National Laboratory"/>
            <person name="Harder C.B."/>
            <person name="Miyauchi S."/>
            <person name="Viragh M."/>
            <person name="Kuo A."/>
            <person name="Thoen E."/>
            <person name="Andreopoulos B."/>
            <person name="Lu D."/>
            <person name="Skrede I."/>
            <person name="Drula E."/>
            <person name="Henrissat B."/>
            <person name="Morin E."/>
            <person name="Kohler A."/>
            <person name="Barry K."/>
            <person name="LaButti K."/>
            <person name="Morin E."/>
            <person name="Salamov A."/>
            <person name="Lipzen A."/>
            <person name="Mereny Z."/>
            <person name="Hegedus B."/>
            <person name="Baldrian P."/>
            <person name="Stursova M."/>
            <person name="Weitz H."/>
            <person name="Taylor A."/>
            <person name="Grigoriev I.V."/>
            <person name="Nagy L.G."/>
            <person name="Martin F."/>
            <person name="Kauserud H."/>
        </authorList>
    </citation>
    <scope>NUCLEOTIDE SEQUENCE</scope>
    <source>
        <strain evidence="11">CBHHK002</strain>
    </source>
</reference>
<keyword evidence="9" id="KW-1133">Transmembrane helix</keyword>
<dbReference type="Pfam" id="PF01546">
    <property type="entry name" value="Peptidase_M20"/>
    <property type="match status" value="1"/>
</dbReference>
<accession>A0AAD6ZHV4</accession>
<keyword evidence="5 7" id="KW-0862">Zinc</keyword>
<evidence type="ECO:0000256" key="1">
    <source>
        <dbReference type="ARBA" id="ARBA00006247"/>
    </source>
</evidence>
<dbReference type="FunFam" id="3.40.630.10:FF:000027">
    <property type="entry name" value="N-fatty-acyl-amino acid synthase/hydrolase PM20D1"/>
    <property type="match status" value="1"/>
</dbReference>